<protein>
    <recommendedName>
        <fullName evidence="2">VWFC domain-containing protein</fullName>
    </recommendedName>
</protein>
<feature type="domain" description="VWFC" evidence="2">
    <location>
        <begin position="25"/>
        <end position="88"/>
    </location>
</feature>
<comment type="caution">
    <text evidence="3">The sequence shown here is derived from an EMBL/GenBank/DDBJ whole genome shotgun (WGS) entry which is preliminary data.</text>
</comment>
<dbReference type="EMBL" id="JAWDGP010002230">
    <property type="protein sequence ID" value="KAK3784524.1"/>
    <property type="molecule type" value="Genomic_DNA"/>
</dbReference>
<dbReference type="SUPFAM" id="SSF57603">
    <property type="entry name" value="FnI-like domain"/>
    <property type="match status" value="1"/>
</dbReference>
<evidence type="ECO:0000256" key="1">
    <source>
        <dbReference type="SAM" id="SignalP"/>
    </source>
</evidence>
<dbReference type="SMART" id="SM00214">
    <property type="entry name" value="VWC"/>
    <property type="match status" value="1"/>
</dbReference>
<feature type="signal peptide" evidence="1">
    <location>
        <begin position="1"/>
        <end position="17"/>
    </location>
</feature>
<organism evidence="3 4">
    <name type="scientific">Elysia crispata</name>
    <name type="common">lettuce slug</name>
    <dbReference type="NCBI Taxonomy" id="231223"/>
    <lineage>
        <taxon>Eukaryota</taxon>
        <taxon>Metazoa</taxon>
        <taxon>Spiralia</taxon>
        <taxon>Lophotrochozoa</taxon>
        <taxon>Mollusca</taxon>
        <taxon>Gastropoda</taxon>
        <taxon>Heterobranchia</taxon>
        <taxon>Euthyneura</taxon>
        <taxon>Panpulmonata</taxon>
        <taxon>Sacoglossa</taxon>
        <taxon>Placobranchoidea</taxon>
        <taxon>Plakobranchidae</taxon>
        <taxon>Elysia</taxon>
    </lineage>
</organism>
<dbReference type="Pfam" id="PF23334">
    <property type="entry name" value="VWC2L_2nd"/>
    <property type="match status" value="1"/>
</dbReference>
<reference evidence="3" key="1">
    <citation type="journal article" date="2023" name="G3 (Bethesda)">
        <title>A reference genome for the long-term kleptoplast-retaining sea slug Elysia crispata morphotype clarki.</title>
        <authorList>
            <person name="Eastman K.E."/>
            <person name="Pendleton A.L."/>
            <person name="Shaikh M.A."/>
            <person name="Suttiyut T."/>
            <person name="Ogas R."/>
            <person name="Tomko P."/>
            <person name="Gavelis G."/>
            <person name="Widhalm J.R."/>
            <person name="Wisecaver J.H."/>
        </authorList>
    </citation>
    <scope>NUCLEOTIDE SEQUENCE</scope>
    <source>
        <strain evidence="3">ECLA1</strain>
    </source>
</reference>
<dbReference type="AlphaFoldDB" id="A0AAE1AAW7"/>
<gene>
    <name evidence="3" type="ORF">RRG08_020629</name>
</gene>
<dbReference type="Proteomes" id="UP001283361">
    <property type="component" value="Unassembled WGS sequence"/>
</dbReference>
<proteinExistence type="predicted"/>
<evidence type="ECO:0000313" key="4">
    <source>
        <dbReference type="Proteomes" id="UP001283361"/>
    </source>
</evidence>
<feature type="chain" id="PRO_5041899088" description="VWFC domain-containing protein" evidence="1">
    <location>
        <begin position="18"/>
        <end position="90"/>
    </location>
</feature>
<dbReference type="InterPro" id="IPR001007">
    <property type="entry name" value="VWF_dom"/>
</dbReference>
<dbReference type="PROSITE" id="PS50184">
    <property type="entry name" value="VWFC_2"/>
    <property type="match status" value="1"/>
</dbReference>
<accession>A0AAE1AAW7</accession>
<keyword evidence="4" id="KW-1185">Reference proteome</keyword>
<sequence>MQAVIGFTVFLVGVVLANPVLHRSEPCTFDDGRELAIGKTLNPDPCTKCTCYLPGQRPACVAMLCGIPLCQLPEVVTYRADICCPICATP</sequence>
<evidence type="ECO:0000313" key="3">
    <source>
        <dbReference type="EMBL" id="KAK3784524.1"/>
    </source>
</evidence>
<keyword evidence="1" id="KW-0732">Signal</keyword>
<name>A0AAE1AAW7_9GAST</name>
<evidence type="ECO:0000259" key="2">
    <source>
        <dbReference type="PROSITE" id="PS50184"/>
    </source>
</evidence>